<keyword evidence="5" id="KW-0964">Secreted</keyword>
<dbReference type="AlphaFoldDB" id="A0A6P3FZA8"/>
<dbReference type="InterPro" id="IPR000117">
    <property type="entry name" value="Casein_kappa"/>
</dbReference>
<keyword evidence="6" id="KW-0597">Phosphoprotein</keyword>
<keyword evidence="9" id="KW-0732">Signal</keyword>
<dbReference type="GO" id="GO:0007595">
    <property type="term" value="P:lactation"/>
    <property type="evidence" value="ECO:0007669"/>
    <property type="project" value="TreeGrafter"/>
</dbReference>
<evidence type="ECO:0000256" key="2">
    <source>
        <dbReference type="ARBA" id="ARBA00004613"/>
    </source>
</evidence>
<dbReference type="Proteomes" id="UP000515203">
    <property type="component" value="Unplaced"/>
</dbReference>
<keyword evidence="7" id="KW-0494">Milk protein</keyword>
<comment type="similarity">
    <text evidence="3">Belongs to the kappa-casein family.</text>
</comment>
<feature type="signal peptide" evidence="9">
    <location>
        <begin position="1"/>
        <end position="21"/>
    </location>
</feature>
<dbReference type="InParanoid" id="A0A6P3FZA8"/>
<accession>A0A6P3FZA8</accession>
<evidence type="ECO:0000256" key="5">
    <source>
        <dbReference type="ARBA" id="ARBA00022525"/>
    </source>
</evidence>
<dbReference type="GO" id="GO:0050821">
    <property type="term" value="P:protein stabilization"/>
    <property type="evidence" value="ECO:0007669"/>
    <property type="project" value="TreeGrafter"/>
</dbReference>
<dbReference type="OrthoDB" id="9836334at2759"/>
<dbReference type="PANTHER" id="PTHR11470">
    <property type="entry name" value="KAPPA CASEIN"/>
    <property type="match status" value="1"/>
</dbReference>
<organism evidence="10 11">
    <name type="scientific">Octodon degus</name>
    <name type="common">Degu</name>
    <name type="synonym">Sciurus degus</name>
    <dbReference type="NCBI Taxonomy" id="10160"/>
    <lineage>
        <taxon>Eukaryota</taxon>
        <taxon>Metazoa</taxon>
        <taxon>Chordata</taxon>
        <taxon>Craniata</taxon>
        <taxon>Vertebrata</taxon>
        <taxon>Euteleostomi</taxon>
        <taxon>Mammalia</taxon>
        <taxon>Eutheria</taxon>
        <taxon>Euarchontoglires</taxon>
        <taxon>Glires</taxon>
        <taxon>Rodentia</taxon>
        <taxon>Hystricomorpha</taxon>
        <taxon>Octodontidae</taxon>
        <taxon>Octodon</taxon>
    </lineage>
</organism>
<dbReference type="CTD" id="1448"/>
<sequence length="185" mass="20539">MMKTFLLVVNIVALTLPFLAAEVQNQEQLACWENDERLFNQKKVLYGLSNPVLNTYLHNALNYYQNRAMVPINNPCVCHPYYAQSFVLQPQAQASKWPVLTNIPQPTIRHHPTKFPSFMVILSKRAPEKATILATETIAAPTPTPVTAAAEITASPADILEVPSEFVRAPETTTVPATSPIAQEQ</sequence>
<evidence type="ECO:0000256" key="4">
    <source>
        <dbReference type="ARBA" id="ARBA00017238"/>
    </source>
</evidence>
<dbReference type="PANTHER" id="PTHR11470:SF2">
    <property type="entry name" value="KAPPA-CASEIN"/>
    <property type="match status" value="1"/>
</dbReference>
<comment type="function">
    <text evidence="1">Kappa-casein stabilizes micelle formation, preventing casein precipitation in milk.</text>
</comment>
<keyword evidence="10" id="KW-1185">Reference proteome</keyword>
<evidence type="ECO:0000256" key="7">
    <source>
        <dbReference type="ARBA" id="ARBA00022743"/>
    </source>
</evidence>
<evidence type="ECO:0000256" key="6">
    <source>
        <dbReference type="ARBA" id="ARBA00022553"/>
    </source>
</evidence>
<dbReference type="GO" id="GO:0005615">
    <property type="term" value="C:extracellular space"/>
    <property type="evidence" value="ECO:0007669"/>
    <property type="project" value="TreeGrafter"/>
</dbReference>
<feature type="chain" id="PRO_5027699615" description="Kappa-casein" evidence="9">
    <location>
        <begin position="22"/>
        <end position="185"/>
    </location>
</feature>
<evidence type="ECO:0000313" key="11">
    <source>
        <dbReference type="RefSeq" id="XP_004647980.1"/>
    </source>
</evidence>
<keyword evidence="8" id="KW-0325">Glycoprotein</keyword>
<evidence type="ECO:0000256" key="8">
    <source>
        <dbReference type="ARBA" id="ARBA00023180"/>
    </source>
</evidence>
<evidence type="ECO:0000313" key="10">
    <source>
        <dbReference type="Proteomes" id="UP000515203"/>
    </source>
</evidence>
<evidence type="ECO:0000256" key="3">
    <source>
        <dbReference type="ARBA" id="ARBA00005332"/>
    </source>
</evidence>
<comment type="subcellular location">
    <subcellularLocation>
        <location evidence="2">Secreted</location>
    </subcellularLocation>
</comment>
<name>A0A6P3FZA8_OCTDE</name>
<dbReference type="FunCoup" id="A0A6P3FZA8">
    <property type="interactions" value="172"/>
</dbReference>
<reference evidence="11" key="1">
    <citation type="submission" date="2025-08" db="UniProtKB">
        <authorList>
            <consortium name="RefSeq"/>
        </authorList>
    </citation>
    <scope>IDENTIFICATION</scope>
</reference>
<evidence type="ECO:0000256" key="9">
    <source>
        <dbReference type="SAM" id="SignalP"/>
    </source>
</evidence>
<dbReference type="Pfam" id="PF00997">
    <property type="entry name" value="Casein_kappa"/>
    <property type="match status" value="1"/>
</dbReference>
<dbReference type="GeneID" id="101578118"/>
<evidence type="ECO:0000256" key="1">
    <source>
        <dbReference type="ARBA" id="ARBA00003829"/>
    </source>
</evidence>
<proteinExistence type="inferred from homology"/>
<protein>
    <recommendedName>
        <fullName evidence="4">Kappa-casein</fullName>
    </recommendedName>
</protein>
<gene>
    <name evidence="11" type="primary">Csn3</name>
</gene>
<dbReference type="RefSeq" id="XP_004647980.1">
    <property type="nucleotide sequence ID" value="XM_004647923.1"/>
</dbReference>